<dbReference type="Pfam" id="PF17774">
    <property type="entry name" value="YlmH_RBD"/>
    <property type="match status" value="1"/>
</dbReference>
<dbReference type="CDD" id="cd00165">
    <property type="entry name" value="S4"/>
    <property type="match status" value="1"/>
</dbReference>
<dbReference type="SMART" id="SM00363">
    <property type="entry name" value="S4"/>
    <property type="match status" value="1"/>
</dbReference>
<proteinExistence type="predicted"/>
<evidence type="ECO:0000313" key="3">
    <source>
        <dbReference type="EMBL" id="ADL35663.1"/>
    </source>
</evidence>
<evidence type="ECO:0000259" key="2">
    <source>
        <dbReference type="SMART" id="SM00363"/>
    </source>
</evidence>
<dbReference type="InterPro" id="IPR040591">
    <property type="entry name" value="RqcP2_RBD"/>
</dbReference>
<evidence type="ECO:0000256" key="1">
    <source>
        <dbReference type="PROSITE-ProRule" id="PRU00182"/>
    </source>
</evidence>
<dbReference type="eggNOG" id="COG2302">
    <property type="taxonomic scope" value="Bacteria"/>
</dbReference>
<dbReference type="GO" id="GO:0003723">
    <property type="term" value="F:RNA binding"/>
    <property type="evidence" value="ECO:0007669"/>
    <property type="project" value="UniProtKB-KW"/>
</dbReference>
<dbReference type="Gene3D" id="3.10.290.10">
    <property type="entry name" value="RNA-binding S4 domain"/>
    <property type="match status" value="1"/>
</dbReference>
<sequence length="271" mass="30294">MIMEEKTRDFLAGRIKDLANRAYLNGFVTHTDFLSVSEIAMFYQILASEGVPGNVHEYCGASYVVYGGAEDAERAMVCFLPDYLDEETFLVSEKADNTVLKCVHIKPLNNKFADDLNHRDYLGSIMNLGIERDQIGDILAGDKEAYIFATPDIAQMMEKELIRIRHTSVRCGIVNAADCDIEPKFEEISGSVASERIDAILAFVYHLSRSEAQKLIESESVFIDGRTAYSGGYDLKEGARVSVRGHGKFIYLGTSNTTRKGRLFISVKLFK</sequence>
<keyword evidence="4" id="KW-1185">Reference proteome</keyword>
<accession>E0RVY1</accession>
<keyword evidence="1" id="KW-0694">RNA-binding</keyword>
<feature type="domain" description="RNA-binding S4" evidence="2">
    <location>
        <begin position="195"/>
        <end position="255"/>
    </location>
</feature>
<dbReference type="Gene3D" id="3.30.1370.160">
    <property type="match status" value="1"/>
</dbReference>
<dbReference type="PROSITE" id="PS50889">
    <property type="entry name" value="S4"/>
    <property type="match status" value="1"/>
</dbReference>
<protein>
    <submittedName>
        <fullName evidence="3">RNA-binding S4 domain-containing protein</fullName>
    </submittedName>
</protein>
<dbReference type="InterPro" id="IPR012677">
    <property type="entry name" value="Nucleotide-bd_a/b_plait_sf"/>
</dbReference>
<dbReference type="HOGENOM" id="CLU_075687_1_0_9"/>
<dbReference type="InterPro" id="IPR036986">
    <property type="entry name" value="S4_RNA-bd_sf"/>
</dbReference>
<name>E0RVY1_BUTPB</name>
<dbReference type="AlphaFoldDB" id="E0RVY1"/>
<dbReference type="KEGG" id="bpb:bpr_I2933"/>
<organism evidence="3 4">
    <name type="scientific">Butyrivibrio proteoclasticus (strain ATCC 51982 / DSM 14932 / B316)</name>
    <name type="common">Clostridium proteoclasticum</name>
    <dbReference type="NCBI Taxonomy" id="515622"/>
    <lineage>
        <taxon>Bacteria</taxon>
        <taxon>Bacillati</taxon>
        <taxon>Bacillota</taxon>
        <taxon>Clostridia</taxon>
        <taxon>Lachnospirales</taxon>
        <taxon>Lachnospiraceae</taxon>
        <taxon>Butyrivibrio</taxon>
    </lineage>
</organism>
<reference evidence="3 4" key="1">
    <citation type="journal article" date="2010" name="PLoS ONE">
        <title>The glycobiome of the rumen bacterium Butyrivibrio proteoclasticus B316(T) highlights adaptation to a polysaccharide-rich environment.</title>
        <authorList>
            <person name="Kelly W.J."/>
            <person name="Leahy S.C."/>
            <person name="Altermann E."/>
            <person name="Yeoman C.J."/>
            <person name="Dunne J.C."/>
            <person name="Kong Z."/>
            <person name="Pacheco D.M."/>
            <person name="Li D."/>
            <person name="Noel S.J."/>
            <person name="Moon C.D."/>
            <person name="Cookson A.L."/>
            <person name="Attwood G.T."/>
        </authorList>
    </citation>
    <scope>NUCLEOTIDE SEQUENCE [LARGE SCALE GENOMIC DNA]</scope>
    <source>
        <strain evidence="4">ATCC 51982 / DSM 14932 / B316</strain>
    </source>
</reference>
<dbReference type="Proteomes" id="UP000001299">
    <property type="component" value="Chromosome 1"/>
</dbReference>
<dbReference type="SUPFAM" id="SSF55174">
    <property type="entry name" value="Alpha-L RNA-binding motif"/>
    <property type="match status" value="1"/>
</dbReference>
<dbReference type="STRING" id="515622.bpr_I2933"/>
<gene>
    <name evidence="3" type="ordered locus">bpr_I2933</name>
</gene>
<dbReference type="Gene3D" id="3.30.70.330">
    <property type="match status" value="1"/>
</dbReference>
<dbReference type="Pfam" id="PF01479">
    <property type="entry name" value="S4"/>
    <property type="match status" value="1"/>
</dbReference>
<evidence type="ECO:0000313" key="4">
    <source>
        <dbReference type="Proteomes" id="UP000001299"/>
    </source>
</evidence>
<dbReference type="EMBL" id="CP001810">
    <property type="protein sequence ID" value="ADL35663.1"/>
    <property type="molecule type" value="Genomic_DNA"/>
</dbReference>
<dbReference type="InterPro" id="IPR002942">
    <property type="entry name" value="S4_RNA-bd"/>
</dbReference>